<feature type="region of interest" description="Disordered" evidence="1">
    <location>
        <begin position="101"/>
        <end position="132"/>
    </location>
</feature>
<keyword evidence="3" id="KW-1185">Reference proteome</keyword>
<name>A0ABP8GKV5_9BACT</name>
<gene>
    <name evidence="2" type="ORF">GCM10023184_14500</name>
</gene>
<evidence type="ECO:0000313" key="2">
    <source>
        <dbReference type="EMBL" id="GAA4326081.1"/>
    </source>
</evidence>
<organism evidence="2 3">
    <name type="scientific">Flaviaesturariibacter amylovorans</name>
    <dbReference type="NCBI Taxonomy" id="1084520"/>
    <lineage>
        <taxon>Bacteria</taxon>
        <taxon>Pseudomonadati</taxon>
        <taxon>Bacteroidota</taxon>
        <taxon>Chitinophagia</taxon>
        <taxon>Chitinophagales</taxon>
        <taxon>Chitinophagaceae</taxon>
        <taxon>Flaviaestuariibacter</taxon>
    </lineage>
</organism>
<reference evidence="3" key="1">
    <citation type="journal article" date="2019" name="Int. J. Syst. Evol. Microbiol.">
        <title>The Global Catalogue of Microorganisms (GCM) 10K type strain sequencing project: providing services to taxonomists for standard genome sequencing and annotation.</title>
        <authorList>
            <consortium name="The Broad Institute Genomics Platform"/>
            <consortium name="The Broad Institute Genome Sequencing Center for Infectious Disease"/>
            <person name="Wu L."/>
            <person name="Ma J."/>
        </authorList>
    </citation>
    <scope>NUCLEOTIDE SEQUENCE [LARGE SCALE GENOMIC DNA]</scope>
    <source>
        <strain evidence="3">JCM 17919</strain>
    </source>
</reference>
<evidence type="ECO:0000313" key="3">
    <source>
        <dbReference type="Proteomes" id="UP001501725"/>
    </source>
</evidence>
<dbReference type="RefSeq" id="WP_345254681.1">
    <property type="nucleotide sequence ID" value="NZ_BAABGY010000006.1"/>
</dbReference>
<proteinExistence type="predicted"/>
<dbReference type="EMBL" id="BAABGY010000006">
    <property type="protein sequence ID" value="GAA4326081.1"/>
    <property type="molecule type" value="Genomic_DNA"/>
</dbReference>
<comment type="caution">
    <text evidence="2">The sequence shown here is derived from an EMBL/GenBank/DDBJ whole genome shotgun (WGS) entry which is preliminary data.</text>
</comment>
<sequence length="220" mass="25543">MVKRIDFDKEQYGRIAFKAARDKNISGDPFHLLFTLLNNVDGWKIRLEYFANELGWGASRRKTATKKLIEHGYLIQTQIILSSGHKDWEYQVSELGDLNTGTIQPEAQEPPVKPSTKKVPPPQPEVREQPEDAHTLQDLNKSYMRQVREFVLQYPEKARRQIQSLIGETFNQEVKKMWSPDQVTRFIQDQAEKKKAAISNISNPKLKLEVLDARTNRKIQ</sequence>
<evidence type="ECO:0000256" key="1">
    <source>
        <dbReference type="SAM" id="MobiDB-lite"/>
    </source>
</evidence>
<evidence type="ECO:0008006" key="4">
    <source>
        <dbReference type="Google" id="ProtNLM"/>
    </source>
</evidence>
<accession>A0ABP8GKV5</accession>
<protein>
    <recommendedName>
        <fullName evidence="4">Helix-turn-helix domain-containing protein</fullName>
    </recommendedName>
</protein>
<dbReference type="Proteomes" id="UP001501725">
    <property type="component" value="Unassembled WGS sequence"/>
</dbReference>